<proteinExistence type="predicted"/>
<dbReference type="EMBL" id="CM044708">
    <property type="protein sequence ID" value="KAI5648674.1"/>
    <property type="molecule type" value="Genomic_DNA"/>
</dbReference>
<accession>A0ACB9ZNK2</accession>
<protein>
    <submittedName>
        <fullName evidence="1">Uncharacterized protein</fullName>
    </submittedName>
</protein>
<gene>
    <name evidence="1" type="ORF">M9H77_34679</name>
</gene>
<evidence type="ECO:0000313" key="1">
    <source>
        <dbReference type="EMBL" id="KAI5648674.1"/>
    </source>
</evidence>
<evidence type="ECO:0000313" key="2">
    <source>
        <dbReference type="Proteomes" id="UP001060085"/>
    </source>
</evidence>
<dbReference type="Proteomes" id="UP001060085">
    <property type="component" value="Linkage Group LG08"/>
</dbReference>
<reference evidence="2" key="1">
    <citation type="journal article" date="2023" name="Nat. Plants">
        <title>Single-cell RNA sequencing provides a high-resolution roadmap for understanding the multicellular compartmentation of specialized metabolism.</title>
        <authorList>
            <person name="Sun S."/>
            <person name="Shen X."/>
            <person name="Li Y."/>
            <person name="Li Y."/>
            <person name="Wang S."/>
            <person name="Li R."/>
            <person name="Zhang H."/>
            <person name="Shen G."/>
            <person name="Guo B."/>
            <person name="Wei J."/>
            <person name="Xu J."/>
            <person name="St-Pierre B."/>
            <person name="Chen S."/>
            <person name="Sun C."/>
        </authorList>
    </citation>
    <scope>NUCLEOTIDE SEQUENCE [LARGE SCALE GENOMIC DNA]</scope>
</reference>
<name>A0ACB9ZNK2_CATRO</name>
<sequence>MPINTALLPPSSSLGPVSSSLVGPSQVLAGSDPLVNPTSTIAFIEPTTIGPQEGQPSLVSPPVFDSVENSTMRCSQHSHRPSHVKDYLCNTIIHCFIYFCLTGKKIEKYHTGTGIPRPYPGPWRVGFGSKILYPGGYESGSGSKFNYKCTGLGLEVP</sequence>
<keyword evidence="2" id="KW-1185">Reference proteome</keyword>
<organism evidence="1 2">
    <name type="scientific">Catharanthus roseus</name>
    <name type="common">Madagascar periwinkle</name>
    <name type="synonym">Vinca rosea</name>
    <dbReference type="NCBI Taxonomy" id="4058"/>
    <lineage>
        <taxon>Eukaryota</taxon>
        <taxon>Viridiplantae</taxon>
        <taxon>Streptophyta</taxon>
        <taxon>Embryophyta</taxon>
        <taxon>Tracheophyta</taxon>
        <taxon>Spermatophyta</taxon>
        <taxon>Magnoliopsida</taxon>
        <taxon>eudicotyledons</taxon>
        <taxon>Gunneridae</taxon>
        <taxon>Pentapetalae</taxon>
        <taxon>asterids</taxon>
        <taxon>lamiids</taxon>
        <taxon>Gentianales</taxon>
        <taxon>Apocynaceae</taxon>
        <taxon>Rauvolfioideae</taxon>
        <taxon>Vinceae</taxon>
        <taxon>Catharanthinae</taxon>
        <taxon>Catharanthus</taxon>
    </lineage>
</organism>
<comment type="caution">
    <text evidence="1">The sequence shown here is derived from an EMBL/GenBank/DDBJ whole genome shotgun (WGS) entry which is preliminary data.</text>
</comment>